<dbReference type="InterPro" id="IPR013830">
    <property type="entry name" value="SGNH_hydro"/>
</dbReference>
<dbReference type="OrthoDB" id="252349at2"/>
<dbReference type="eggNOG" id="COG2755">
    <property type="taxonomic scope" value="Bacteria"/>
</dbReference>
<dbReference type="AlphaFoldDB" id="A9BA52"/>
<dbReference type="CDD" id="cd01835">
    <property type="entry name" value="SGNH_hydrolase_like_3"/>
    <property type="match status" value="1"/>
</dbReference>
<dbReference type="InterPro" id="IPR036514">
    <property type="entry name" value="SGNH_hydro_sf"/>
</dbReference>
<dbReference type="InterPro" id="IPR051532">
    <property type="entry name" value="Ester_Hydrolysis_Enzymes"/>
</dbReference>
<dbReference type="PANTHER" id="PTHR30383">
    <property type="entry name" value="THIOESTERASE 1/PROTEASE 1/LYSOPHOSPHOLIPASE L1"/>
    <property type="match status" value="1"/>
</dbReference>
<feature type="domain" description="SGNH hydrolase-type esterase" evidence="1">
    <location>
        <begin position="10"/>
        <end position="195"/>
    </location>
</feature>
<dbReference type="Pfam" id="PF13472">
    <property type="entry name" value="Lipase_GDSL_2"/>
    <property type="match status" value="1"/>
</dbReference>
<accession>A9BA52</accession>
<evidence type="ECO:0000313" key="3">
    <source>
        <dbReference type="Proteomes" id="UP000000788"/>
    </source>
</evidence>
<dbReference type="EMBL" id="CP000878">
    <property type="protein sequence ID" value="ABX08714.1"/>
    <property type="molecule type" value="Genomic_DNA"/>
</dbReference>
<name>A9BA52_PROM4</name>
<dbReference type="RefSeq" id="WP_012195336.1">
    <property type="nucleotide sequence ID" value="NC_009976.1"/>
</dbReference>
<dbReference type="KEGG" id="pmj:P9211_07831"/>
<gene>
    <name evidence="2" type="primary">tesA</name>
    <name evidence="2" type="ordered locus">P9211_07831</name>
</gene>
<dbReference type="Gene3D" id="3.40.50.1110">
    <property type="entry name" value="SGNH hydrolase"/>
    <property type="match status" value="1"/>
</dbReference>
<keyword evidence="3" id="KW-1185">Reference proteome</keyword>
<protein>
    <submittedName>
        <fullName evidence="2">Lysophospholipase L1 and related esterase</fullName>
    </submittedName>
</protein>
<dbReference type="SUPFAM" id="SSF52266">
    <property type="entry name" value="SGNH hydrolase"/>
    <property type="match status" value="1"/>
</dbReference>
<evidence type="ECO:0000313" key="2">
    <source>
        <dbReference type="EMBL" id="ABX08714.1"/>
    </source>
</evidence>
<evidence type="ECO:0000259" key="1">
    <source>
        <dbReference type="Pfam" id="PF13472"/>
    </source>
</evidence>
<dbReference type="Proteomes" id="UP000000788">
    <property type="component" value="Chromosome"/>
</dbReference>
<dbReference type="HOGENOM" id="CLU_088196_1_0_3"/>
<dbReference type="STRING" id="93059.P9211_07831"/>
<sequence>MSKSPKQLIVIGDSSVYGWGDVNEGGWCERLRKNWMHLADAPVIYPLGIRGDGLEKVAKRWQQEWTCRGELRRKFPDALLLSIGLNDTAKIGREDGRPQLSSEAFRFGLGRLLKDIKKQTRVMVLGLTPVKEEHMPFSQCLWYSNQACAIYERQIEESCLELDIPFLPTYKAMRNEPSWQNLIGPDGIHLNSDGHNWIYQKVSTWSSLVNWAEIDFNKNK</sequence>
<organism evidence="2 3">
    <name type="scientific">Prochlorococcus marinus (strain MIT 9211)</name>
    <dbReference type="NCBI Taxonomy" id="93059"/>
    <lineage>
        <taxon>Bacteria</taxon>
        <taxon>Bacillati</taxon>
        <taxon>Cyanobacteriota</taxon>
        <taxon>Cyanophyceae</taxon>
        <taxon>Synechococcales</taxon>
        <taxon>Prochlorococcaceae</taxon>
        <taxon>Prochlorococcus</taxon>
    </lineage>
</organism>
<proteinExistence type="predicted"/>
<reference evidence="2 3" key="1">
    <citation type="journal article" date="2007" name="PLoS Genet.">
        <title>Patterns and implications of gene gain and loss in the evolution of Prochlorococcus.</title>
        <authorList>
            <person name="Kettler G.C."/>
            <person name="Martiny A.C."/>
            <person name="Huang K."/>
            <person name="Zucker J."/>
            <person name="Coleman M.L."/>
            <person name="Rodrigue S."/>
            <person name="Chen F."/>
            <person name="Lapidus A."/>
            <person name="Ferriera S."/>
            <person name="Johnson J."/>
            <person name="Steglich C."/>
            <person name="Church G.M."/>
            <person name="Richardson P."/>
            <person name="Chisholm S.W."/>
        </authorList>
    </citation>
    <scope>NUCLEOTIDE SEQUENCE [LARGE SCALE GENOMIC DNA]</scope>
    <source>
        <strain evidence="3">MIT 9211</strain>
    </source>
</reference>
<dbReference type="GO" id="GO:0004622">
    <property type="term" value="F:phosphatidylcholine lysophospholipase activity"/>
    <property type="evidence" value="ECO:0007669"/>
    <property type="project" value="TreeGrafter"/>
</dbReference>
<dbReference type="PANTHER" id="PTHR30383:SF5">
    <property type="entry name" value="SGNH HYDROLASE-TYPE ESTERASE DOMAIN-CONTAINING PROTEIN"/>
    <property type="match status" value="1"/>
</dbReference>